<keyword evidence="2" id="KW-1185">Reference proteome</keyword>
<evidence type="ECO:0000313" key="1">
    <source>
        <dbReference type="EMBL" id="KAK9809363.1"/>
    </source>
</evidence>
<comment type="caution">
    <text evidence="1">The sequence shown here is derived from an EMBL/GenBank/DDBJ whole genome shotgun (WGS) entry which is preliminary data.</text>
</comment>
<dbReference type="AlphaFoldDB" id="A0AAW1PMS1"/>
<gene>
    <name evidence="1" type="ORF">WJX73_008980</name>
</gene>
<sequence length="85" mass="9201">MLCAAGHTAKGLAVTDDPASDAEFANLLRSDSWDGVMIGSVLTDGDHRHWCERLLNLVREAAPQAKFVFPNSPDDILPSIKRVLG</sequence>
<evidence type="ECO:0008006" key="3">
    <source>
        <dbReference type="Google" id="ProtNLM"/>
    </source>
</evidence>
<accession>A0AAW1PMS1</accession>
<name>A0AAW1PMS1_9CHLO</name>
<protein>
    <recommendedName>
        <fullName evidence="3">Tryptophan synthase</fullName>
    </recommendedName>
</protein>
<evidence type="ECO:0000313" key="2">
    <source>
        <dbReference type="Proteomes" id="UP001465755"/>
    </source>
</evidence>
<dbReference type="EMBL" id="JALJOQ010000021">
    <property type="protein sequence ID" value="KAK9809363.1"/>
    <property type="molecule type" value="Genomic_DNA"/>
</dbReference>
<dbReference type="Proteomes" id="UP001465755">
    <property type="component" value="Unassembled WGS sequence"/>
</dbReference>
<organism evidence="1 2">
    <name type="scientific">Symbiochloris irregularis</name>
    <dbReference type="NCBI Taxonomy" id="706552"/>
    <lineage>
        <taxon>Eukaryota</taxon>
        <taxon>Viridiplantae</taxon>
        <taxon>Chlorophyta</taxon>
        <taxon>core chlorophytes</taxon>
        <taxon>Trebouxiophyceae</taxon>
        <taxon>Trebouxiales</taxon>
        <taxon>Trebouxiaceae</taxon>
        <taxon>Symbiochloris</taxon>
    </lineage>
</organism>
<proteinExistence type="predicted"/>
<reference evidence="1 2" key="1">
    <citation type="journal article" date="2024" name="Nat. Commun.">
        <title>Phylogenomics reveals the evolutionary origins of lichenization in chlorophyte algae.</title>
        <authorList>
            <person name="Puginier C."/>
            <person name="Libourel C."/>
            <person name="Otte J."/>
            <person name="Skaloud P."/>
            <person name="Haon M."/>
            <person name="Grisel S."/>
            <person name="Petersen M."/>
            <person name="Berrin J.G."/>
            <person name="Delaux P.M."/>
            <person name="Dal Grande F."/>
            <person name="Keller J."/>
        </authorList>
    </citation>
    <scope>NUCLEOTIDE SEQUENCE [LARGE SCALE GENOMIC DNA]</scope>
    <source>
        <strain evidence="1 2">SAG 2036</strain>
    </source>
</reference>